<accession>A0A498REN6</accession>
<dbReference type="Pfam" id="PF13807">
    <property type="entry name" value="GNVR"/>
    <property type="match status" value="1"/>
</dbReference>
<feature type="domain" description="Polysaccharide chain length determinant N-terminal" evidence="8">
    <location>
        <begin position="5"/>
        <end position="97"/>
    </location>
</feature>
<dbReference type="PANTHER" id="PTHR32309">
    <property type="entry name" value="TYROSINE-PROTEIN KINASE"/>
    <property type="match status" value="1"/>
</dbReference>
<dbReference type="InterPro" id="IPR032807">
    <property type="entry name" value="GNVR"/>
</dbReference>
<keyword evidence="5 7" id="KW-1133">Transmembrane helix</keyword>
<gene>
    <name evidence="10" type="ORF">LUCI_4687</name>
</gene>
<comment type="subcellular location">
    <subcellularLocation>
        <location evidence="1">Cell membrane</location>
        <topology evidence="1">Multi-pass membrane protein</topology>
    </subcellularLocation>
</comment>
<evidence type="ECO:0000256" key="6">
    <source>
        <dbReference type="ARBA" id="ARBA00023136"/>
    </source>
</evidence>
<evidence type="ECO:0000256" key="4">
    <source>
        <dbReference type="ARBA" id="ARBA00022692"/>
    </source>
</evidence>
<dbReference type="EMBL" id="UPPP01000116">
    <property type="protein sequence ID" value="VBB09397.1"/>
    <property type="molecule type" value="Genomic_DNA"/>
</dbReference>
<evidence type="ECO:0000256" key="5">
    <source>
        <dbReference type="ARBA" id="ARBA00022989"/>
    </source>
</evidence>
<evidence type="ECO:0000259" key="9">
    <source>
        <dbReference type="Pfam" id="PF13807"/>
    </source>
</evidence>
<evidence type="ECO:0000256" key="2">
    <source>
        <dbReference type="ARBA" id="ARBA00006683"/>
    </source>
</evidence>
<dbReference type="RefSeq" id="WP_122630183.1">
    <property type="nucleotide sequence ID" value="NZ_UPPP01000116.1"/>
</dbReference>
<evidence type="ECO:0000256" key="3">
    <source>
        <dbReference type="ARBA" id="ARBA00022475"/>
    </source>
</evidence>
<feature type="domain" description="Tyrosine-protein kinase G-rich" evidence="9">
    <location>
        <begin position="356"/>
        <end position="434"/>
    </location>
</feature>
<keyword evidence="11" id="KW-1185">Reference proteome</keyword>
<keyword evidence="4 7" id="KW-0812">Transmembrane</keyword>
<keyword evidence="6 7" id="KW-0472">Membrane</keyword>
<feature type="transmembrane region" description="Helical" evidence="7">
    <location>
        <begin position="21"/>
        <end position="40"/>
    </location>
</feature>
<evidence type="ECO:0000256" key="7">
    <source>
        <dbReference type="SAM" id="Phobius"/>
    </source>
</evidence>
<proteinExistence type="inferred from homology"/>
<dbReference type="OrthoDB" id="1632059at2"/>
<dbReference type="Pfam" id="PF02706">
    <property type="entry name" value="Wzz"/>
    <property type="match status" value="1"/>
</dbReference>
<dbReference type="GO" id="GO:0004713">
    <property type="term" value="F:protein tyrosine kinase activity"/>
    <property type="evidence" value="ECO:0007669"/>
    <property type="project" value="TreeGrafter"/>
</dbReference>
<evidence type="ECO:0000313" key="11">
    <source>
        <dbReference type="Proteomes" id="UP000277811"/>
    </source>
</evidence>
<evidence type="ECO:0000259" key="8">
    <source>
        <dbReference type="Pfam" id="PF02706"/>
    </source>
</evidence>
<organism evidence="10 11">
    <name type="scientific">Lucifera butyrica</name>
    <dbReference type="NCBI Taxonomy" id="1351585"/>
    <lineage>
        <taxon>Bacteria</taxon>
        <taxon>Bacillati</taxon>
        <taxon>Bacillota</taxon>
        <taxon>Negativicutes</taxon>
        <taxon>Veillonellales</taxon>
        <taxon>Veillonellaceae</taxon>
        <taxon>Lucifera</taxon>
    </lineage>
</organism>
<dbReference type="InterPro" id="IPR003856">
    <property type="entry name" value="LPS_length_determ_N"/>
</dbReference>
<sequence>MDETTIDLREIIQIIKKRRVYIAKICILFTLVALIASFIIPPTYQGEVLLRVKQPQGLADSLLASLPMDNPLATRQLMMTYAEILTSRTVVQELIDTTQSAKNKSDIPTYEDMLKRIRTQEVKDTEILKVDVLAPSPEEAKRVANTLTQIFLNRITMLVRSEQKIVREFIGQRLNDSKKELSQAEDSLEEYKQREKIYEPQEEGKALIDKLAAIDKLSADNRVSLAASGANLASVNQQLGEEKAGFVADNPLIQQYKAKLAELEVERVGLLQEYTEKNPRVLAVQAGIDDTKSRLNDEVAKVISAEAPSMNPIHLGLLQAKMQSEAEIGAFTAQKQAIDKILAENQGIVEQLPAKQKGLVKVMRNANVAQEIYIMLAKRYEEARISEVQEPTDVQVVDAAVTPEKPVTPRKVLNTVVGFVLGLFFGIGRAFLKEYLNRSICTAKDVQLFLNLPVLGSIPDFNRDAAPRRKKGMFNWLKGILARKKQLARQAGKEVSP</sequence>
<name>A0A498REN6_9FIRM</name>
<reference evidence="10 11" key="1">
    <citation type="submission" date="2018-06" db="EMBL/GenBank/DDBJ databases">
        <authorList>
            <person name="Strepis N."/>
        </authorList>
    </citation>
    <scope>NUCLEOTIDE SEQUENCE [LARGE SCALE GENOMIC DNA]</scope>
    <source>
        <strain evidence="10">LUCI</strain>
    </source>
</reference>
<keyword evidence="3" id="KW-1003">Cell membrane</keyword>
<dbReference type="Proteomes" id="UP000277811">
    <property type="component" value="Unassembled WGS sequence"/>
</dbReference>
<evidence type="ECO:0000256" key="1">
    <source>
        <dbReference type="ARBA" id="ARBA00004651"/>
    </source>
</evidence>
<dbReference type="GO" id="GO:0005886">
    <property type="term" value="C:plasma membrane"/>
    <property type="evidence" value="ECO:0007669"/>
    <property type="project" value="UniProtKB-SubCell"/>
</dbReference>
<dbReference type="InterPro" id="IPR050445">
    <property type="entry name" value="Bact_polysacc_biosynth/exp"/>
</dbReference>
<evidence type="ECO:0000313" key="10">
    <source>
        <dbReference type="EMBL" id="VBB09397.1"/>
    </source>
</evidence>
<comment type="similarity">
    <text evidence="2">Belongs to the CpsC/CapA family.</text>
</comment>
<dbReference type="PANTHER" id="PTHR32309:SF13">
    <property type="entry name" value="FERRIC ENTEROBACTIN TRANSPORT PROTEIN FEPE"/>
    <property type="match status" value="1"/>
</dbReference>
<dbReference type="AlphaFoldDB" id="A0A498REN6"/>
<protein>
    <submittedName>
        <fullName evidence="10">Lipopolysaccharide biosynthesis</fullName>
    </submittedName>
</protein>